<dbReference type="GO" id="GO:0036431">
    <property type="term" value="F:dCMP kinase activity"/>
    <property type="evidence" value="ECO:0007669"/>
    <property type="project" value="InterPro"/>
</dbReference>
<dbReference type="NCBIfam" id="TIGR00017">
    <property type="entry name" value="cmk"/>
    <property type="match status" value="1"/>
</dbReference>
<evidence type="ECO:0000256" key="7">
    <source>
        <dbReference type="ARBA" id="ARBA00048478"/>
    </source>
</evidence>
<proteinExistence type="inferred from homology"/>
<comment type="catalytic activity">
    <reaction evidence="7 8">
        <text>CMP + ATP = CDP + ADP</text>
        <dbReference type="Rhea" id="RHEA:11600"/>
        <dbReference type="ChEBI" id="CHEBI:30616"/>
        <dbReference type="ChEBI" id="CHEBI:58069"/>
        <dbReference type="ChEBI" id="CHEBI:60377"/>
        <dbReference type="ChEBI" id="CHEBI:456216"/>
        <dbReference type="EC" id="2.7.4.25"/>
    </reaction>
</comment>
<dbReference type="GO" id="GO:0036430">
    <property type="term" value="F:CMP kinase activity"/>
    <property type="evidence" value="ECO:0007669"/>
    <property type="project" value="RHEA"/>
</dbReference>
<dbReference type="AlphaFoldDB" id="I4EG55"/>
<dbReference type="PANTHER" id="PTHR21299">
    <property type="entry name" value="CYTIDYLATE KINASE/PANTOATE-BETA-ALANINE LIGASE"/>
    <property type="match status" value="1"/>
</dbReference>
<feature type="binding site" evidence="8">
    <location>
        <begin position="17"/>
        <end position="25"/>
    </location>
    <ligand>
        <name>ATP</name>
        <dbReference type="ChEBI" id="CHEBI:30616"/>
    </ligand>
</feature>
<evidence type="ECO:0000313" key="11">
    <source>
        <dbReference type="EMBL" id="CCF83667.1"/>
    </source>
</evidence>
<comment type="subcellular location">
    <subcellularLocation>
        <location evidence="8">Cytoplasm</location>
    </subcellularLocation>
</comment>
<dbReference type="Proteomes" id="UP000004221">
    <property type="component" value="Unassembled WGS sequence"/>
</dbReference>
<dbReference type="EMBL" id="CAGS01000175">
    <property type="protein sequence ID" value="CCF83667.1"/>
    <property type="molecule type" value="Genomic_DNA"/>
</dbReference>
<evidence type="ECO:0000256" key="3">
    <source>
        <dbReference type="ARBA" id="ARBA00022741"/>
    </source>
</evidence>
<keyword evidence="5 8" id="KW-0067">ATP-binding</keyword>
<dbReference type="Gene3D" id="3.40.50.300">
    <property type="entry name" value="P-loop containing nucleotide triphosphate hydrolases"/>
    <property type="match status" value="1"/>
</dbReference>
<dbReference type="InterPro" id="IPR011994">
    <property type="entry name" value="Cytidylate_kinase_dom"/>
</dbReference>
<dbReference type="Pfam" id="PF02224">
    <property type="entry name" value="Cytidylate_kin"/>
    <property type="match status" value="1"/>
</dbReference>
<protein>
    <recommendedName>
        <fullName evidence="8">Cytidylate kinase</fullName>
        <shortName evidence="8">CK</shortName>
        <ecNumber evidence="8">2.7.4.25</ecNumber>
    </recommendedName>
    <alternativeName>
        <fullName evidence="8">Cytidine monophosphate kinase</fullName>
        <shortName evidence="8">CMP kinase</shortName>
    </alternativeName>
</protein>
<evidence type="ECO:0000256" key="5">
    <source>
        <dbReference type="ARBA" id="ARBA00022840"/>
    </source>
</evidence>
<reference evidence="11 12" key="1">
    <citation type="journal article" date="2012" name="ISME J.">
        <title>Nitrification expanded: discovery, physiology and genomics of a nitrite-oxidizing bacterium from the phylum Chloroflexi.</title>
        <authorList>
            <person name="Sorokin D.Y."/>
            <person name="Lucker S."/>
            <person name="Vejmelkova D."/>
            <person name="Kostrikina N.A."/>
            <person name="Kleerebezem R."/>
            <person name="Rijpstra W.I."/>
            <person name="Damste J.S."/>
            <person name="Le Paslier D."/>
            <person name="Muyzer G."/>
            <person name="Wagner M."/>
            <person name="van Loosdrecht M.C."/>
            <person name="Daims H."/>
        </authorList>
    </citation>
    <scope>NUCLEOTIDE SEQUENCE [LARGE SCALE GENOMIC DNA]</scope>
    <source>
        <strain evidence="12">none</strain>
    </source>
</reference>
<feature type="domain" description="Cytidylate kinase" evidence="10">
    <location>
        <begin position="13"/>
        <end position="229"/>
    </location>
</feature>
<evidence type="ECO:0000256" key="4">
    <source>
        <dbReference type="ARBA" id="ARBA00022777"/>
    </source>
</evidence>
<dbReference type="RefSeq" id="WP_008477158.1">
    <property type="nucleotide sequence ID" value="NZ_CAGS01000175.1"/>
</dbReference>
<accession>I4EG55</accession>
<keyword evidence="2 8" id="KW-0808">Transferase</keyword>
<dbReference type="GO" id="GO:0005524">
    <property type="term" value="F:ATP binding"/>
    <property type="evidence" value="ECO:0007669"/>
    <property type="project" value="UniProtKB-UniRule"/>
</dbReference>
<dbReference type="EC" id="2.7.4.25" evidence="8"/>
<dbReference type="InterPro" id="IPR027417">
    <property type="entry name" value="P-loop_NTPase"/>
</dbReference>
<keyword evidence="8" id="KW-0963">Cytoplasm</keyword>
<dbReference type="CDD" id="cd02020">
    <property type="entry name" value="CMPK"/>
    <property type="match status" value="1"/>
</dbReference>
<name>I4EG55_9BACT</name>
<dbReference type="GO" id="GO:0015949">
    <property type="term" value="P:nucleobase-containing small molecule interconversion"/>
    <property type="evidence" value="ECO:0007669"/>
    <property type="project" value="TreeGrafter"/>
</dbReference>
<dbReference type="HAMAP" id="MF_00238">
    <property type="entry name" value="Cytidyl_kinase_type1"/>
    <property type="match status" value="1"/>
</dbReference>
<gene>
    <name evidence="8 11" type="primary">cmk</name>
    <name evidence="11" type="ORF">NITHO_2560001</name>
</gene>
<evidence type="ECO:0000256" key="2">
    <source>
        <dbReference type="ARBA" id="ARBA00022679"/>
    </source>
</evidence>
<evidence type="ECO:0000256" key="9">
    <source>
        <dbReference type="SAM" id="MobiDB-lite"/>
    </source>
</evidence>
<dbReference type="InterPro" id="IPR003136">
    <property type="entry name" value="Cytidylate_kin"/>
</dbReference>
<evidence type="ECO:0000256" key="8">
    <source>
        <dbReference type="HAMAP-Rule" id="MF_00238"/>
    </source>
</evidence>
<feature type="compositionally biased region" description="Basic and acidic residues" evidence="9">
    <location>
        <begin position="188"/>
        <end position="197"/>
    </location>
</feature>
<comment type="catalytic activity">
    <reaction evidence="6 8">
        <text>dCMP + ATP = dCDP + ADP</text>
        <dbReference type="Rhea" id="RHEA:25094"/>
        <dbReference type="ChEBI" id="CHEBI:30616"/>
        <dbReference type="ChEBI" id="CHEBI:57566"/>
        <dbReference type="ChEBI" id="CHEBI:58593"/>
        <dbReference type="ChEBI" id="CHEBI:456216"/>
        <dbReference type="EC" id="2.7.4.25"/>
    </reaction>
</comment>
<comment type="similarity">
    <text evidence="1 8">Belongs to the cytidylate kinase family. Type 1 subfamily.</text>
</comment>
<dbReference type="GO" id="GO:0006220">
    <property type="term" value="P:pyrimidine nucleotide metabolic process"/>
    <property type="evidence" value="ECO:0007669"/>
    <property type="project" value="UniProtKB-UniRule"/>
</dbReference>
<organism evidence="11 12">
    <name type="scientific">Nitrolancea hollandica Lb</name>
    <dbReference type="NCBI Taxonomy" id="1129897"/>
    <lineage>
        <taxon>Bacteria</taxon>
        <taxon>Pseudomonadati</taxon>
        <taxon>Thermomicrobiota</taxon>
        <taxon>Thermomicrobia</taxon>
        <taxon>Sphaerobacterales</taxon>
        <taxon>Sphaerobacterineae</taxon>
        <taxon>Sphaerobacteraceae</taxon>
        <taxon>Nitrolancea</taxon>
    </lineage>
</organism>
<dbReference type="PANTHER" id="PTHR21299:SF2">
    <property type="entry name" value="CYTIDYLATE KINASE"/>
    <property type="match status" value="1"/>
</dbReference>
<dbReference type="SUPFAM" id="SSF52540">
    <property type="entry name" value="P-loop containing nucleoside triphosphate hydrolases"/>
    <property type="match status" value="1"/>
</dbReference>
<evidence type="ECO:0000313" key="12">
    <source>
        <dbReference type="Proteomes" id="UP000004221"/>
    </source>
</evidence>
<keyword evidence="3 8" id="KW-0547">Nucleotide-binding</keyword>
<keyword evidence="4 8" id="KW-0418">Kinase</keyword>
<dbReference type="GO" id="GO:0005829">
    <property type="term" value="C:cytosol"/>
    <property type="evidence" value="ECO:0007669"/>
    <property type="project" value="TreeGrafter"/>
</dbReference>
<evidence type="ECO:0000256" key="6">
    <source>
        <dbReference type="ARBA" id="ARBA00047615"/>
    </source>
</evidence>
<sequence>MEPNSGKLDRLVVAIDGPAAAGKSTVGEAVAHRLNALYFDTGVIYRALTLAALERGIDVVGNTSRLLDLARGLNVRVAEPSQQDGRLYDVWLNGRDVSWAIRSADVDRAVSPVAAHPAIRRALLPLQREIGGRGRVVMTGRDIGTVVMPDAELKIWLDASLEERARRRQRELAGRGIDRSLSEVQAEMAERDRRDSQRTVAPMRPAEDAVLIQTDGRTVTEIVEEIATLAGSQTKMRHQYGDQ</sequence>
<evidence type="ECO:0000259" key="10">
    <source>
        <dbReference type="Pfam" id="PF02224"/>
    </source>
</evidence>
<evidence type="ECO:0000256" key="1">
    <source>
        <dbReference type="ARBA" id="ARBA00009427"/>
    </source>
</evidence>
<feature type="region of interest" description="Disordered" evidence="9">
    <location>
        <begin position="183"/>
        <end position="203"/>
    </location>
</feature>
<comment type="caution">
    <text evidence="11">The sequence shown here is derived from an EMBL/GenBank/DDBJ whole genome shotgun (WGS) entry which is preliminary data.</text>
</comment>
<keyword evidence="12" id="KW-1185">Reference proteome</keyword>